<dbReference type="Gene3D" id="3.20.20.300">
    <property type="entry name" value="Glycoside hydrolase, family 3, N-terminal domain"/>
    <property type="match status" value="1"/>
</dbReference>
<evidence type="ECO:0000256" key="2">
    <source>
        <dbReference type="ARBA" id="ARBA00022729"/>
    </source>
</evidence>
<keyword evidence="7" id="KW-1185">Reference proteome</keyword>
<dbReference type="SMART" id="SM01217">
    <property type="entry name" value="Fn3_like"/>
    <property type="match status" value="1"/>
</dbReference>
<dbReference type="InterPro" id="IPR044993">
    <property type="entry name" value="BXL"/>
</dbReference>
<dbReference type="InterPro" id="IPR008999">
    <property type="entry name" value="Actin-crosslinking"/>
</dbReference>
<dbReference type="InterPro" id="IPR036881">
    <property type="entry name" value="Glyco_hydro_3_C_sf"/>
</dbReference>
<evidence type="ECO:0000259" key="5">
    <source>
        <dbReference type="PROSITE" id="PS51175"/>
    </source>
</evidence>
<dbReference type="CDD" id="cd23343">
    <property type="entry name" value="beta-trefoil_FSCN_BglX-like"/>
    <property type="match status" value="1"/>
</dbReference>
<evidence type="ECO:0000313" key="7">
    <source>
        <dbReference type="Proteomes" id="UP001596203"/>
    </source>
</evidence>
<sequence>MRRVRRSRGIGSVLVLSLVAALAMPGQATAGPTDALPFRNPELSLDVRVDDLVGRLTLDEKLSLLHQAQAAVPRLGIGFFKTGTEALHGVAWSNNLDDNWNQVLAEGTVFPQALGLASTWDPELVRRVGSATGDELRGYHSVDPTVWGLQVWAPVVNLLRDPRWGRNEEGYSEDPTLTGKISTAYGRGLSGDDPDHLKTAPVLKHYYAYNNEVNRSLTSSNLPPRVKHEYDEAAFRPAIAADAVTGVMASYNKVNGRPTHVDPDLAEVVRSWTDRELFNVSDAWAPHALTEAQHYFDDPTEAEAYAAMLKAGLDSFTVDNSDSGPMVGTLKLALDRGLLTVADVDRSVRRALSIRFRLGEFDPDGGPYADITADVIDSPAHRALNRQAANEAMVLLRNSGNTLPLDPARTGKVAVVGPLHDTLFTDWYGGNLPYEVTPLDGIRNRLGAGGTVTGVEGLDRVALRDVTTGRYLSATGTGGGDNIVASAGAPAPAAQWDVNDWMGDYSTLRNAANGRYLTGNFGPFNTSAQAPNGWYVQQQFRLERQGDGTYLIQYVGYETAESWWWIPEHYVTVAPDGTVGTGAKADAARFAREVVSSGAESAVAAAAGADVAVVVVGSNPFVYGREIHDRTSTALGESQQKLVEAVTRANRNTVVVLETSYPTTMRSQPRSLLWTTHAGSETGQAVADVLFGDHNPAGRLTQTWYRSDDDLPPDALNYDIIDTDQTYLYYRGTPLHAFGHGLSYTTFRYGRPRLSSAAIGAGDTVTVSVDVTNTGRRTGAEVVQLYTHQRTSRDKVPVKQLRAFAKVSLAPGATKTVRLTLRAADLAHWDVTRNRWVVESSDYDVLVGASSADVRDRATLRVRGETIPPRDLSRPTRAENFDGYAGIQLVDESKERGTAVGAVGAGNWIRFGDVKLGKGTGTFTASAARADAGTATIEIRLDSPTGRLLGRATVASTGDVYRYATTSAGLAGVSGGTRDVYLVFGGDLRLATFSIG</sequence>
<dbReference type="SUPFAM" id="SSF52279">
    <property type="entry name" value="Beta-D-glucan exohydrolase, C-terminal domain"/>
    <property type="match status" value="1"/>
</dbReference>
<evidence type="ECO:0000256" key="1">
    <source>
        <dbReference type="ARBA" id="ARBA00005336"/>
    </source>
</evidence>
<dbReference type="PROSITE" id="PS51175">
    <property type="entry name" value="CBM6"/>
    <property type="match status" value="1"/>
</dbReference>
<dbReference type="PANTHER" id="PTHR42721">
    <property type="entry name" value="SUGAR HYDROLASE-RELATED"/>
    <property type="match status" value="1"/>
</dbReference>
<dbReference type="PRINTS" id="PR00133">
    <property type="entry name" value="GLHYDRLASE3"/>
</dbReference>
<dbReference type="SUPFAM" id="SSF50405">
    <property type="entry name" value="Actin-crosslinking proteins"/>
    <property type="match status" value="1"/>
</dbReference>
<dbReference type="Pfam" id="PF01915">
    <property type="entry name" value="Glyco_hydro_3_C"/>
    <property type="match status" value="1"/>
</dbReference>
<evidence type="ECO:0000313" key="6">
    <source>
        <dbReference type="EMBL" id="MFC6020858.1"/>
    </source>
</evidence>
<dbReference type="RefSeq" id="WP_377428498.1">
    <property type="nucleotide sequence ID" value="NZ_JBHSPR010000037.1"/>
</dbReference>
<evidence type="ECO:0000256" key="4">
    <source>
        <dbReference type="SAM" id="SignalP"/>
    </source>
</evidence>
<dbReference type="InterPro" id="IPR008979">
    <property type="entry name" value="Galactose-bd-like_sf"/>
</dbReference>
<protein>
    <submittedName>
        <fullName evidence="6">Glycoside hydrolase family 3 C-terminal domain-containing protein</fullName>
    </submittedName>
</protein>
<dbReference type="InterPro" id="IPR001764">
    <property type="entry name" value="Glyco_hydro_3_N"/>
</dbReference>
<name>A0ABW1KKC0_9ACTN</name>
<dbReference type="InterPro" id="IPR002772">
    <property type="entry name" value="Glyco_hydro_3_C"/>
</dbReference>
<dbReference type="EMBL" id="JBHSPR010000037">
    <property type="protein sequence ID" value="MFC6020858.1"/>
    <property type="molecule type" value="Genomic_DNA"/>
</dbReference>
<accession>A0ABW1KKC0</accession>
<reference evidence="7" key="1">
    <citation type="journal article" date="2019" name="Int. J. Syst. Evol. Microbiol.">
        <title>The Global Catalogue of Microorganisms (GCM) 10K type strain sequencing project: providing services to taxonomists for standard genome sequencing and annotation.</title>
        <authorList>
            <consortium name="The Broad Institute Genomics Platform"/>
            <consortium name="The Broad Institute Genome Sequencing Center for Infectious Disease"/>
            <person name="Wu L."/>
            <person name="Ma J."/>
        </authorList>
    </citation>
    <scope>NUCLEOTIDE SEQUENCE [LARGE SCALE GENOMIC DNA]</scope>
    <source>
        <strain evidence="7">ZS-35-S2</strain>
    </source>
</reference>
<dbReference type="Gene3D" id="2.60.120.260">
    <property type="entry name" value="Galactose-binding domain-like"/>
    <property type="match status" value="1"/>
</dbReference>
<dbReference type="SUPFAM" id="SSF51445">
    <property type="entry name" value="(Trans)glycosidases"/>
    <property type="match status" value="1"/>
</dbReference>
<dbReference type="CDD" id="cd04084">
    <property type="entry name" value="CBM6_xylanase-like"/>
    <property type="match status" value="1"/>
</dbReference>
<comment type="caution">
    <text evidence="6">The sequence shown here is derived from an EMBL/GenBank/DDBJ whole genome shotgun (WGS) entry which is preliminary data.</text>
</comment>
<dbReference type="Proteomes" id="UP001596203">
    <property type="component" value="Unassembled WGS sequence"/>
</dbReference>
<dbReference type="Gene3D" id="3.40.50.1700">
    <property type="entry name" value="Glycoside hydrolase family 3 C-terminal domain"/>
    <property type="match status" value="1"/>
</dbReference>
<feature type="chain" id="PRO_5046518022" evidence="4">
    <location>
        <begin position="31"/>
        <end position="996"/>
    </location>
</feature>
<dbReference type="InterPro" id="IPR006584">
    <property type="entry name" value="Cellulose-bd_IV"/>
</dbReference>
<dbReference type="Gene3D" id="2.60.40.10">
    <property type="entry name" value="Immunoglobulins"/>
    <property type="match status" value="1"/>
</dbReference>
<feature type="domain" description="CBM6" evidence="5">
    <location>
        <begin position="874"/>
        <end position="996"/>
    </location>
</feature>
<dbReference type="Gene3D" id="2.60.120.380">
    <property type="match status" value="1"/>
</dbReference>
<dbReference type="InterPro" id="IPR036962">
    <property type="entry name" value="Glyco_hydro_3_N_sf"/>
</dbReference>
<dbReference type="SUPFAM" id="SSF49785">
    <property type="entry name" value="Galactose-binding domain-like"/>
    <property type="match status" value="1"/>
</dbReference>
<dbReference type="InterPro" id="IPR017853">
    <property type="entry name" value="GH"/>
</dbReference>
<dbReference type="PANTHER" id="PTHR42721:SF3">
    <property type="entry name" value="BETA-D-XYLOSIDASE 5-RELATED"/>
    <property type="match status" value="1"/>
</dbReference>
<dbReference type="GO" id="GO:0016787">
    <property type="term" value="F:hydrolase activity"/>
    <property type="evidence" value="ECO:0007669"/>
    <property type="project" value="UniProtKB-KW"/>
</dbReference>
<feature type="signal peptide" evidence="4">
    <location>
        <begin position="1"/>
        <end position="30"/>
    </location>
</feature>
<keyword evidence="2 4" id="KW-0732">Signal</keyword>
<dbReference type="InterPro" id="IPR005084">
    <property type="entry name" value="CBM6"/>
</dbReference>
<proteinExistence type="inferred from homology"/>
<dbReference type="SMART" id="SM00606">
    <property type="entry name" value="CBD_IV"/>
    <property type="match status" value="1"/>
</dbReference>
<comment type="similarity">
    <text evidence="1">Belongs to the glycosyl hydrolase 3 family.</text>
</comment>
<dbReference type="InterPro" id="IPR026891">
    <property type="entry name" value="Fn3-like"/>
</dbReference>
<organism evidence="6 7">
    <name type="scientific">Plantactinospora solaniradicis</name>
    <dbReference type="NCBI Taxonomy" id="1723736"/>
    <lineage>
        <taxon>Bacteria</taxon>
        <taxon>Bacillati</taxon>
        <taxon>Actinomycetota</taxon>
        <taxon>Actinomycetes</taxon>
        <taxon>Micromonosporales</taxon>
        <taxon>Micromonosporaceae</taxon>
        <taxon>Plantactinospora</taxon>
    </lineage>
</organism>
<evidence type="ECO:0000256" key="3">
    <source>
        <dbReference type="ARBA" id="ARBA00022801"/>
    </source>
</evidence>
<dbReference type="Pfam" id="PF03422">
    <property type="entry name" value="CBM_6"/>
    <property type="match status" value="1"/>
</dbReference>
<gene>
    <name evidence="6" type="ORF">ACFP2T_32395</name>
</gene>
<dbReference type="InterPro" id="IPR013783">
    <property type="entry name" value="Ig-like_fold"/>
</dbReference>
<dbReference type="Pfam" id="PF00933">
    <property type="entry name" value="Glyco_hydro_3"/>
    <property type="match status" value="1"/>
</dbReference>
<dbReference type="Pfam" id="PF14310">
    <property type="entry name" value="Fn3-like"/>
    <property type="match status" value="1"/>
</dbReference>
<keyword evidence="3 6" id="KW-0378">Hydrolase</keyword>